<dbReference type="InterPro" id="IPR038404">
    <property type="entry name" value="TRAP_DctP_sf"/>
</dbReference>
<dbReference type="AlphaFoldDB" id="A0A521D8U5"/>
<organism evidence="5 6">
    <name type="scientific">Thalassovita litoralis</name>
    <dbReference type="NCBI Taxonomy" id="1010611"/>
    <lineage>
        <taxon>Bacteria</taxon>
        <taxon>Pseudomonadati</taxon>
        <taxon>Pseudomonadota</taxon>
        <taxon>Alphaproteobacteria</taxon>
        <taxon>Rhodobacterales</taxon>
        <taxon>Roseobacteraceae</taxon>
        <taxon>Thalassovita</taxon>
    </lineage>
</organism>
<dbReference type="NCBIfam" id="NF037995">
    <property type="entry name" value="TRAP_S1"/>
    <property type="match status" value="1"/>
</dbReference>
<comment type="subcellular location">
    <subcellularLocation>
        <location evidence="1">Periplasm</location>
    </subcellularLocation>
</comment>
<dbReference type="CDD" id="cd13603">
    <property type="entry name" value="PBP2_TRAP_Siap_TeaA_like"/>
    <property type="match status" value="1"/>
</dbReference>
<proteinExistence type="predicted"/>
<keyword evidence="3" id="KW-0574">Periplasm</keyword>
<gene>
    <name evidence="5" type="ORF">SAMN06265173_10950</name>
</gene>
<dbReference type="OrthoDB" id="9803763at2"/>
<dbReference type="PANTHER" id="PTHR33376:SF4">
    <property type="entry name" value="SIALIC ACID-BINDING PERIPLASMIC PROTEIN SIAP"/>
    <property type="match status" value="1"/>
</dbReference>
<feature type="signal peptide" evidence="4">
    <location>
        <begin position="1"/>
        <end position="24"/>
    </location>
</feature>
<name>A0A521D8U5_9RHOB</name>
<dbReference type="Proteomes" id="UP000316030">
    <property type="component" value="Unassembled WGS sequence"/>
</dbReference>
<evidence type="ECO:0000256" key="1">
    <source>
        <dbReference type="ARBA" id="ARBA00004418"/>
    </source>
</evidence>
<dbReference type="Pfam" id="PF03480">
    <property type="entry name" value="DctP"/>
    <property type="match status" value="1"/>
</dbReference>
<keyword evidence="6" id="KW-1185">Reference proteome</keyword>
<evidence type="ECO:0000256" key="4">
    <source>
        <dbReference type="SAM" id="SignalP"/>
    </source>
</evidence>
<protein>
    <submittedName>
        <fullName evidence="5">TRAP-type C4-dicarboxylate transport system, substrate-binding protein</fullName>
    </submittedName>
</protein>
<keyword evidence="2 4" id="KW-0732">Signal</keyword>
<sequence>MLNKQKLIANLVVTAGLSMSPAFAETQSLRLATAAPPNTIWQQQLDQFAADVAEETAGNVKIEVFYNSQLGAEQAVLPQVMRGRIDMGAFSVASLADQLPEAYLVSMLFFYDDVASRSCILDTVREDYRSMLAPTGVRVLDWTEVGTGQLAGAEPFLTPDTVSGRRIGAAANPISNAYWEKLGGFPTMTPASEAASNLSTGLIDVYPTIPVFYVFGGIAQVAPVLTRLDYVMSPAAMVINQGVWDSLSDEDRAGINRALARHPSTERSAAFFAFEEAVLGMAQEKGVKIEVPTDEQRAQWSVGIEDYYDQVLANVSDEGHAFWEKMKAARQACTQ</sequence>
<dbReference type="GO" id="GO:0055085">
    <property type="term" value="P:transmembrane transport"/>
    <property type="evidence" value="ECO:0007669"/>
    <property type="project" value="InterPro"/>
</dbReference>
<reference evidence="5 6" key="1">
    <citation type="submission" date="2017-05" db="EMBL/GenBank/DDBJ databases">
        <authorList>
            <person name="Varghese N."/>
            <person name="Submissions S."/>
        </authorList>
    </citation>
    <scope>NUCLEOTIDE SEQUENCE [LARGE SCALE GENOMIC DNA]</scope>
    <source>
        <strain evidence="5 6">DSM 29506</strain>
    </source>
</reference>
<dbReference type="Gene3D" id="3.40.190.170">
    <property type="entry name" value="Bacterial extracellular solute-binding protein, family 7"/>
    <property type="match status" value="1"/>
</dbReference>
<dbReference type="InterPro" id="IPR018389">
    <property type="entry name" value="DctP_fam"/>
</dbReference>
<dbReference type="RefSeq" id="WP_142493112.1">
    <property type="nucleotide sequence ID" value="NZ_FXTO01000009.1"/>
</dbReference>
<dbReference type="PANTHER" id="PTHR33376">
    <property type="match status" value="1"/>
</dbReference>
<dbReference type="GO" id="GO:0042597">
    <property type="term" value="C:periplasmic space"/>
    <property type="evidence" value="ECO:0007669"/>
    <property type="project" value="UniProtKB-SubCell"/>
</dbReference>
<dbReference type="EMBL" id="FXTO01000009">
    <property type="protein sequence ID" value="SMO67310.1"/>
    <property type="molecule type" value="Genomic_DNA"/>
</dbReference>
<feature type="chain" id="PRO_5021824855" evidence="4">
    <location>
        <begin position="25"/>
        <end position="335"/>
    </location>
</feature>
<evidence type="ECO:0000256" key="2">
    <source>
        <dbReference type="ARBA" id="ARBA00022729"/>
    </source>
</evidence>
<evidence type="ECO:0000313" key="6">
    <source>
        <dbReference type="Proteomes" id="UP000316030"/>
    </source>
</evidence>
<evidence type="ECO:0000256" key="3">
    <source>
        <dbReference type="ARBA" id="ARBA00022764"/>
    </source>
</evidence>
<evidence type="ECO:0000313" key="5">
    <source>
        <dbReference type="EMBL" id="SMO67310.1"/>
    </source>
</evidence>
<accession>A0A521D8U5</accession>